<evidence type="ECO:0000313" key="2">
    <source>
        <dbReference type="Proteomes" id="UP000326759"/>
    </source>
</evidence>
<evidence type="ECO:0000313" key="1">
    <source>
        <dbReference type="EMBL" id="KAB7497299.1"/>
    </source>
</evidence>
<sequence length="46" mass="5283">MFALSVDINYSLAFVNLSMILHGLPLQIPLHQIQFQRFQKKVAKAL</sequence>
<gene>
    <name evidence="1" type="ORF">Anas_05316</name>
</gene>
<dbReference type="Proteomes" id="UP000326759">
    <property type="component" value="Unassembled WGS sequence"/>
</dbReference>
<keyword evidence="2" id="KW-1185">Reference proteome</keyword>
<accession>A0A5N5SUG3</accession>
<proteinExistence type="predicted"/>
<dbReference type="AlphaFoldDB" id="A0A5N5SUG3"/>
<dbReference type="EMBL" id="SEYY01020462">
    <property type="protein sequence ID" value="KAB7497299.1"/>
    <property type="molecule type" value="Genomic_DNA"/>
</dbReference>
<protein>
    <submittedName>
        <fullName evidence="1">Uncharacterized protein</fullName>
    </submittedName>
</protein>
<name>A0A5N5SUG3_9CRUS</name>
<comment type="caution">
    <text evidence="1">The sequence shown here is derived from an EMBL/GenBank/DDBJ whole genome shotgun (WGS) entry which is preliminary data.</text>
</comment>
<reference evidence="1 2" key="1">
    <citation type="journal article" date="2019" name="PLoS Biol.">
        <title>Sex chromosomes control vertical transmission of feminizing Wolbachia symbionts in an isopod.</title>
        <authorList>
            <person name="Becking T."/>
            <person name="Chebbi M.A."/>
            <person name="Giraud I."/>
            <person name="Moumen B."/>
            <person name="Laverre T."/>
            <person name="Caubet Y."/>
            <person name="Peccoud J."/>
            <person name="Gilbert C."/>
            <person name="Cordaux R."/>
        </authorList>
    </citation>
    <scope>NUCLEOTIDE SEQUENCE [LARGE SCALE GENOMIC DNA]</scope>
    <source>
        <strain evidence="1">ANa2</strain>
        <tissue evidence="1">Whole body excluding digestive tract and cuticle</tissue>
    </source>
</reference>
<organism evidence="1 2">
    <name type="scientific">Armadillidium nasatum</name>
    <dbReference type="NCBI Taxonomy" id="96803"/>
    <lineage>
        <taxon>Eukaryota</taxon>
        <taxon>Metazoa</taxon>
        <taxon>Ecdysozoa</taxon>
        <taxon>Arthropoda</taxon>
        <taxon>Crustacea</taxon>
        <taxon>Multicrustacea</taxon>
        <taxon>Malacostraca</taxon>
        <taxon>Eumalacostraca</taxon>
        <taxon>Peracarida</taxon>
        <taxon>Isopoda</taxon>
        <taxon>Oniscidea</taxon>
        <taxon>Crinocheta</taxon>
        <taxon>Armadillidiidae</taxon>
        <taxon>Armadillidium</taxon>
    </lineage>
</organism>